<dbReference type="PANTHER" id="PTHR24123">
    <property type="entry name" value="ANKYRIN REPEAT-CONTAINING"/>
    <property type="match status" value="1"/>
</dbReference>
<reference evidence="7" key="2">
    <citation type="journal article" date="2016" name="Genome Announc.">
        <title>Genome sequence of Ustilaginoidea virens IPU010, a rice pathogenic fungus causing false smut.</title>
        <authorList>
            <person name="Kumagai T."/>
            <person name="Ishii T."/>
            <person name="Terai G."/>
            <person name="Umemura M."/>
            <person name="Machida M."/>
            <person name="Asai K."/>
        </authorList>
    </citation>
    <scope>NUCLEOTIDE SEQUENCE [LARGE SCALE GENOMIC DNA]</scope>
    <source>
        <strain evidence="7">IPU010</strain>
    </source>
</reference>
<dbReference type="Proteomes" id="UP000054053">
    <property type="component" value="Unassembled WGS sequence"/>
</dbReference>
<dbReference type="EMBL" id="CP072753">
    <property type="protein sequence ID" value="QUC16762.1"/>
    <property type="molecule type" value="Genomic_DNA"/>
</dbReference>
<proteinExistence type="predicted"/>
<evidence type="ECO:0000313" key="7">
    <source>
        <dbReference type="Proteomes" id="UP000054053"/>
    </source>
</evidence>
<keyword evidence="2 3" id="KW-0040">ANK repeat</keyword>
<evidence type="ECO:0000313" key="6">
    <source>
        <dbReference type="Proteomes" id="UP000027002"/>
    </source>
</evidence>
<organism evidence="4 7">
    <name type="scientific">Ustilaginoidea virens</name>
    <name type="common">Rice false smut fungus</name>
    <name type="synonym">Villosiclava virens</name>
    <dbReference type="NCBI Taxonomy" id="1159556"/>
    <lineage>
        <taxon>Eukaryota</taxon>
        <taxon>Fungi</taxon>
        <taxon>Dikarya</taxon>
        <taxon>Ascomycota</taxon>
        <taxon>Pezizomycotina</taxon>
        <taxon>Sordariomycetes</taxon>
        <taxon>Hypocreomycetidae</taxon>
        <taxon>Hypocreales</taxon>
        <taxon>Clavicipitaceae</taxon>
        <taxon>Ustilaginoidea</taxon>
    </lineage>
</organism>
<evidence type="ECO:0000256" key="3">
    <source>
        <dbReference type="PROSITE-ProRule" id="PRU00023"/>
    </source>
</evidence>
<evidence type="ECO:0000313" key="4">
    <source>
        <dbReference type="EMBL" id="GAO17953.1"/>
    </source>
</evidence>
<dbReference type="OrthoDB" id="194358at2759"/>
<name>A0A1B5L3G1_USTVR</name>
<sequence>MPFPTPADRQRRIIRLSQEWGIQLPPVSAPLTRPLKPPTFWTPQDDQTAEELMQRRASDLAQFRRKSSLSKAFSSNNLKKGKGWDPREVLEVLASWIASAGSPGVAEALILKLAAGGVDFSGNQTKQKSSMLSRRKSVDAVVDRFRFLSLAVDGDQYDMLQVLLPRADSYSIDKALSPAIRNGNMPIAELLVRYGACASRTPEGQDAFRQACVDQSRSDLIALLLRPDSRPSPAWASACMTDAARAACLDAVLHLSRSTADGDYNRAEALKSAIALGRHDIALVIIMGNQPPQPTALGESFQALYENPSIDPPQKLAMAELLLCAGAHGDVVSQALENACDIQFYDMANLLAQYGASIEHNDAAVLKKAIARGQLDLVRSLLTSSAKLSPSLASSCVPLIAKEAPFQARATLLTLLLDKGASGIPLDDMLIDAVKAGDVGSVDLLLNPFFPATSPAATGTSSDRIRPSTVLSRHQVASVDHKSGEALRTAVLRGDVLMAGKILAGQPADETLSMVFPLTATLSPKDRYRMAQLFLKQSLSGPCLQAALRDAINEVPAQRDNEFIKLLLEHKADINFSQGSALTVVIKQKDLGLLDSLLRDASPQTAAARIMDAMDVPEPKERFDMVSMLVNAGAAIGTQEMATALLQTLSERPVDMSLLRTLLQQGGADVNLLEGAIVKKAVSNPDPKVLDMVFGYGKPSPSSVTCAFSEMAPLPSTDSKAWKLRAILAKCSTKEDLHWVLVHEVQSLLKAGGAKASLSSLKILLDGGADPNAYKAAALCHSVIGASSKVTDMLFEARTPLTSASLGAALPHVLRIPDAKERLTLTKKLVEAGAHPLEVNRALVHAIATYTKDVHLQSVLAAAADTSDGEALALSVSKESPETADLLLAKSPSSAEIRGSLLGKAMGIRNRATRHHMCESLLKLGVTTDAASSALLVAARDGDVNLGDLLMAHGASIATKNGQAIVEACRSGSAEVLSILLKQDGRIAKSTLQAGFQAATEVRDLSKRAVVFEKLLGKGVRGDLVDAQLQSAARYGEDGQAVLRVLLVAGADPNFNNGECVVAATRSAFIGNLELLLGLWDEGGSQKKVAQPALARALKACWSLGRDSRFRVVRDLFKAGLQVTEDLHIALNEAVNEDDPEPRLVRLLLDHGASPAANGCKTLVDAVNNSASAVLELLLAKNLLREELDKAFNAAFTTRNFDKWFTESGLETASLLLDKGAHGDSLSGALTLVMKRSTSETIELADRFVTLLIKHGADVNHNSGEPLQQAASRANAAWTKQLLNGRPTMETLSLAFQCIFDTALSQDEVLELFKLFAEYRDGDVRIDIMTVQQGSQPVLVRAISQYPRSTTILETLLDAGLYHDQATTYKICPDIEEAEEMTLLVWAIAQPQKRVSNGMIELLLDRGAKVNTETNLSRTTPLMLAIQNRRPDLVKLLLLEGAEVDVQDHLGRTPLSMATHIGGEISAQVMSLLLAAEPARDDGSLHNAARDLNLPVVKALVQSGHDPDFPSPLHQGRSALAELCLHGSDSAEMTGDRERSMQKVMTFLIDAKSDLSIRSGDKTLLQLCFDAADPVSTTRCFLKSGMWKHVNKPFNHHTANGYTYSPTMYIRKLLPPSSFSEPLLKILSANRASDVYYAASGGAQPDDAVGLPHDMAVQERARKARLERLAEESQEFSIAMARKREIASVEQQILAQKAEMEDMRRRKLHGEDVAAVRARAQLEESLASAAHARRLQEQHALADSSIGRARAMAATELEADEARQRKALEWEARMNAERVDNARALSSIRVGERQEVERLDKGAEQRIKSRLEAQRKLVESQEKLAKRLADGSHGSVGMSDARRQIGYVTEMN</sequence>
<dbReference type="PANTHER" id="PTHR24123:SF33">
    <property type="entry name" value="PROTEIN HOS4"/>
    <property type="match status" value="1"/>
</dbReference>
<dbReference type="Pfam" id="PF12796">
    <property type="entry name" value="Ank_2"/>
    <property type="match status" value="1"/>
</dbReference>
<dbReference type="InterPro" id="IPR051165">
    <property type="entry name" value="Multifunctional_ANK_Repeat"/>
</dbReference>
<dbReference type="Proteomes" id="UP000027002">
    <property type="component" value="Chromosome 1"/>
</dbReference>
<evidence type="ECO:0008006" key="8">
    <source>
        <dbReference type="Google" id="ProtNLM"/>
    </source>
</evidence>
<dbReference type="SUPFAM" id="SSF48403">
    <property type="entry name" value="Ankyrin repeat"/>
    <property type="match status" value="4"/>
</dbReference>
<reference evidence="4" key="1">
    <citation type="journal article" date="2016" name="Genome Announc.">
        <title>Genome Sequence of Ustilaginoidea virens IPU010, a Rice Pathogenic Fungus Causing False Smut.</title>
        <authorList>
            <person name="Kumagai T."/>
            <person name="Ishii T."/>
            <person name="Terai G."/>
            <person name="Umemura M."/>
            <person name="Machida M."/>
            <person name="Asai K."/>
        </authorList>
    </citation>
    <scope>NUCLEOTIDE SEQUENCE [LARGE SCALE GENOMIC DNA]</scope>
    <source>
        <strain evidence="4">IPU010</strain>
    </source>
</reference>
<dbReference type="PROSITE" id="PS50088">
    <property type="entry name" value="ANK_REPEAT"/>
    <property type="match status" value="2"/>
</dbReference>
<feature type="repeat" description="ANK" evidence="3">
    <location>
        <begin position="1417"/>
        <end position="1449"/>
    </location>
</feature>
<reference evidence="5" key="3">
    <citation type="submission" date="2020-03" db="EMBL/GenBank/DDBJ databases">
        <title>A mixture of massive structural variations and highly conserved coding sequences in Ustilaginoidea virens genome.</title>
        <authorList>
            <person name="Zhang K."/>
            <person name="Zhao Z."/>
            <person name="Zhang Z."/>
            <person name="Li Y."/>
            <person name="Hsiang T."/>
            <person name="Sun W."/>
        </authorList>
    </citation>
    <scope>NUCLEOTIDE SEQUENCE</scope>
    <source>
        <strain evidence="5">UV-8b</strain>
    </source>
</reference>
<dbReference type="PROSITE" id="PS50297">
    <property type="entry name" value="ANK_REP_REGION"/>
    <property type="match status" value="1"/>
</dbReference>
<dbReference type="KEGG" id="uvi:66061781"/>
<dbReference type="InterPro" id="IPR002110">
    <property type="entry name" value="Ankyrin_rpt"/>
</dbReference>
<gene>
    <name evidence="5" type="ORF">UV8b_01003</name>
    <name evidence="4" type="ORF">UVI_02056360</name>
</gene>
<accession>A0A1B5L3G1</accession>
<dbReference type="GeneID" id="66061781"/>
<dbReference type="SMART" id="SM00248">
    <property type="entry name" value="ANK"/>
    <property type="match status" value="14"/>
</dbReference>
<evidence type="ECO:0000313" key="5">
    <source>
        <dbReference type="EMBL" id="QUC16762.1"/>
    </source>
</evidence>
<dbReference type="InterPro" id="IPR036770">
    <property type="entry name" value="Ankyrin_rpt-contain_sf"/>
</dbReference>
<keyword evidence="1" id="KW-0677">Repeat</keyword>
<protein>
    <recommendedName>
        <fullName evidence="8">Ankyrin repeat containing protein</fullName>
    </recommendedName>
</protein>
<dbReference type="RefSeq" id="XP_042994435.1">
    <property type="nucleotide sequence ID" value="XM_043138501.1"/>
</dbReference>
<dbReference type="EMBL" id="BBTG02000047">
    <property type="protein sequence ID" value="GAO17953.1"/>
    <property type="molecule type" value="Genomic_DNA"/>
</dbReference>
<evidence type="ECO:0000256" key="2">
    <source>
        <dbReference type="ARBA" id="ARBA00023043"/>
    </source>
</evidence>
<dbReference type="Gene3D" id="1.25.40.20">
    <property type="entry name" value="Ankyrin repeat-containing domain"/>
    <property type="match status" value="7"/>
</dbReference>
<keyword evidence="6" id="KW-1185">Reference proteome</keyword>
<evidence type="ECO:0000256" key="1">
    <source>
        <dbReference type="ARBA" id="ARBA00022737"/>
    </source>
</evidence>
<feature type="repeat" description="ANK" evidence="3">
    <location>
        <begin position="930"/>
        <end position="962"/>
    </location>
</feature>